<dbReference type="EMBL" id="JAATWM020000007">
    <property type="protein sequence ID" value="KAF9879574.1"/>
    <property type="molecule type" value="Genomic_DNA"/>
</dbReference>
<feature type="compositionally biased region" description="Polar residues" evidence="1">
    <location>
        <begin position="24"/>
        <end position="36"/>
    </location>
</feature>
<proteinExistence type="predicted"/>
<dbReference type="GeneID" id="62158910"/>
<feature type="region of interest" description="Disordered" evidence="1">
    <location>
        <begin position="1"/>
        <end position="85"/>
    </location>
</feature>
<reference evidence="2" key="1">
    <citation type="submission" date="2020-03" db="EMBL/GenBank/DDBJ databases">
        <authorList>
            <person name="He L."/>
        </authorList>
    </citation>
    <scope>NUCLEOTIDE SEQUENCE</scope>
    <source>
        <strain evidence="2">CkLH20</strain>
    </source>
</reference>
<dbReference type="AlphaFoldDB" id="A0A9P6IB45"/>
<evidence type="ECO:0000256" key="1">
    <source>
        <dbReference type="SAM" id="MobiDB-lite"/>
    </source>
</evidence>
<comment type="caution">
    <text evidence="2">The sequence shown here is derived from an EMBL/GenBank/DDBJ whole genome shotgun (WGS) entry which is preliminary data.</text>
</comment>
<name>A0A9P6IB45_9PEZI</name>
<gene>
    <name evidence="2" type="ORF">CkaCkLH20_03117</name>
</gene>
<protein>
    <submittedName>
        <fullName evidence="2">Uncharacterized protein</fullName>
    </submittedName>
</protein>
<accession>A0A9P6IB45</accession>
<dbReference type="RefSeq" id="XP_038749035.1">
    <property type="nucleotide sequence ID" value="XM_038885836.1"/>
</dbReference>
<evidence type="ECO:0000313" key="2">
    <source>
        <dbReference type="EMBL" id="KAF9879574.1"/>
    </source>
</evidence>
<feature type="compositionally biased region" description="Basic and acidic residues" evidence="1">
    <location>
        <begin position="56"/>
        <end position="70"/>
    </location>
</feature>
<reference evidence="2" key="2">
    <citation type="submission" date="2020-11" db="EMBL/GenBank/DDBJ databases">
        <title>Whole genome sequencing of Colletotrichum sp.</title>
        <authorList>
            <person name="Li H."/>
        </authorList>
    </citation>
    <scope>NUCLEOTIDE SEQUENCE</scope>
    <source>
        <strain evidence="2">CkLH20</strain>
    </source>
</reference>
<organism evidence="2 3">
    <name type="scientific">Colletotrichum karsti</name>
    <dbReference type="NCBI Taxonomy" id="1095194"/>
    <lineage>
        <taxon>Eukaryota</taxon>
        <taxon>Fungi</taxon>
        <taxon>Dikarya</taxon>
        <taxon>Ascomycota</taxon>
        <taxon>Pezizomycotina</taxon>
        <taxon>Sordariomycetes</taxon>
        <taxon>Hypocreomycetidae</taxon>
        <taxon>Glomerellales</taxon>
        <taxon>Glomerellaceae</taxon>
        <taxon>Colletotrichum</taxon>
        <taxon>Colletotrichum boninense species complex</taxon>
    </lineage>
</organism>
<feature type="region of interest" description="Disordered" evidence="1">
    <location>
        <begin position="196"/>
        <end position="251"/>
    </location>
</feature>
<feature type="compositionally biased region" description="Low complexity" evidence="1">
    <location>
        <begin position="71"/>
        <end position="81"/>
    </location>
</feature>
<keyword evidence="3" id="KW-1185">Reference proteome</keyword>
<sequence length="288" mass="31355">MQYEFDGYSEASSNSSPGRAAAANTRNQGTGTGQNRNHGERRTEDADGFYHGTGRFARENRGYEARDRRQQQQQQQQQQQRPRYTSPYQAAFFEYVGSAGPRRSEEEWSRIFMEAFRRTAEERRGGGGGGGGGATTNGAGAGLGYAAYGGGTYEDEEYARDGFEDGRGMGYEEFLGGLFAGAGSWYQGTGFEGGRGGLGDGRRRTRGSFGHGPGSGVRFEELFGSPGHHHLHYGDGEYGDAGPRRGGAGMTREEFDDLFRARFEGPSPTGYGGGGPPADLFERWRSDW</sequence>
<dbReference type="Proteomes" id="UP000781932">
    <property type="component" value="Unassembled WGS sequence"/>
</dbReference>
<evidence type="ECO:0000313" key="3">
    <source>
        <dbReference type="Proteomes" id="UP000781932"/>
    </source>
</evidence>
<dbReference type="OrthoDB" id="4851412at2759"/>